<protein>
    <submittedName>
        <fullName evidence="11">Unannotated protein</fullName>
    </submittedName>
</protein>
<evidence type="ECO:0000313" key="11">
    <source>
        <dbReference type="EMBL" id="CAB4922504.1"/>
    </source>
</evidence>
<evidence type="ECO:0000256" key="3">
    <source>
        <dbReference type="ARBA" id="ARBA00022448"/>
    </source>
</evidence>
<keyword evidence="4" id="KW-1003">Cell membrane</keyword>
<gene>
    <name evidence="11" type="ORF">UFOPK3674_00625</name>
</gene>
<feature type="domain" description="Type II secretion system protein GspF" evidence="10">
    <location>
        <begin position="271"/>
        <end position="393"/>
    </location>
</feature>
<dbReference type="EMBL" id="CAFBMX010000003">
    <property type="protein sequence ID" value="CAB4922504.1"/>
    <property type="molecule type" value="Genomic_DNA"/>
</dbReference>
<proteinExistence type="inferred from homology"/>
<dbReference type="AlphaFoldDB" id="A0A6J7HR38"/>
<dbReference type="InterPro" id="IPR018076">
    <property type="entry name" value="T2SS_GspF_dom"/>
</dbReference>
<evidence type="ECO:0000256" key="9">
    <source>
        <dbReference type="SAM" id="Phobius"/>
    </source>
</evidence>
<organism evidence="11">
    <name type="scientific">freshwater metagenome</name>
    <dbReference type="NCBI Taxonomy" id="449393"/>
    <lineage>
        <taxon>unclassified sequences</taxon>
        <taxon>metagenomes</taxon>
        <taxon>ecological metagenomes</taxon>
    </lineage>
</organism>
<keyword evidence="7 9" id="KW-1133">Transmembrane helix</keyword>
<reference evidence="11" key="1">
    <citation type="submission" date="2020-05" db="EMBL/GenBank/DDBJ databases">
        <authorList>
            <person name="Chiriac C."/>
            <person name="Salcher M."/>
            <person name="Ghai R."/>
            <person name="Kavagutti S V."/>
        </authorList>
    </citation>
    <scope>NUCLEOTIDE SEQUENCE</scope>
</reference>
<dbReference type="PANTHER" id="PTHR30012">
    <property type="entry name" value="GENERAL SECRETION PATHWAY PROTEIN"/>
    <property type="match status" value="1"/>
</dbReference>
<evidence type="ECO:0000256" key="5">
    <source>
        <dbReference type="ARBA" id="ARBA00022519"/>
    </source>
</evidence>
<feature type="transmembrane region" description="Helical" evidence="9">
    <location>
        <begin position="168"/>
        <end position="196"/>
    </location>
</feature>
<dbReference type="InterPro" id="IPR003004">
    <property type="entry name" value="GspF/PilC"/>
</dbReference>
<keyword evidence="8 9" id="KW-0472">Membrane</keyword>
<feature type="transmembrane region" description="Helical" evidence="9">
    <location>
        <begin position="216"/>
        <end position="235"/>
    </location>
</feature>
<sequence>MSTFVWKAIDLTGAKTTGEVDAESRQAVSDQLKARGLIVLDVADKRVSREITIAFFERIKPVDMTIMTRQLATMVSSGMTILRALYVLETQTENKQLAQVISTVRRDVEAGKSLSDAFEAHPKVFSPLYVAMARAGESGGVLESSLLRVADQLEKDDSLRRQVKSAMMYPGVVITFAVIILVALVTFLVPVFTGVFETFGGELPLITKITVKLSNFMTGYWWLAILIVVSVTYVFRRWKASETGRGQWDAFRLKLPAKICKIVQKVALARWSRTLSALVTAGVPLIQALEITSKTAGNRVVEDAMAEVIESVRSGGTIAAPLRNSDVFPGMVVQMVAVGEETGALDQMLSKIADFYEDQVDSAVKSLTSILEPLMLVVVGGLVGFIVISMYLPLFKVYDQIK</sequence>
<dbReference type="GO" id="GO:0005886">
    <property type="term" value="C:plasma membrane"/>
    <property type="evidence" value="ECO:0007669"/>
    <property type="project" value="UniProtKB-SubCell"/>
</dbReference>
<feature type="domain" description="Type II secretion system protein GspF" evidence="10">
    <location>
        <begin position="68"/>
        <end position="190"/>
    </location>
</feature>
<comment type="subcellular location">
    <subcellularLocation>
        <location evidence="1">Cell inner membrane</location>
        <topology evidence="1">Multi-pass membrane protein</topology>
    </subcellularLocation>
</comment>
<keyword evidence="6 9" id="KW-0812">Transmembrane</keyword>
<dbReference type="FunFam" id="1.20.81.30:FF:000001">
    <property type="entry name" value="Type II secretion system protein F"/>
    <property type="match status" value="2"/>
</dbReference>
<evidence type="ECO:0000259" key="10">
    <source>
        <dbReference type="Pfam" id="PF00482"/>
    </source>
</evidence>
<dbReference type="InterPro" id="IPR001992">
    <property type="entry name" value="T2SS_GspF/T4SS_PilC_CS"/>
</dbReference>
<evidence type="ECO:0000256" key="4">
    <source>
        <dbReference type="ARBA" id="ARBA00022475"/>
    </source>
</evidence>
<dbReference type="GO" id="GO:0009306">
    <property type="term" value="P:protein secretion"/>
    <property type="evidence" value="ECO:0007669"/>
    <property type="project" value="InterPro"/>
</dbReference>
<comment type="similarity">
    <text evidence="2">Belongs to the GSP F family.</text>
</comment>
<dbReference type="Gene3D" id="1.20.81.30">
    <property type="entry name" value="Type II secretion system (T2SS), domain F"/>
    <property type="match status" value="2"/>
</dbReference>
<keyword evidence="3" id="KW-0813">Transport</keyword>
<evidence type="ECO:0000256" key="8">
    <source>
        <dbReference type="ARBA" id="ARBA00023136"/>
    </source>
</evidence>
<dbReference type="PROSITE" id="PS00874">
    <property type="entry name" value="T2SP_F"/>
    <property type="match status" value="1"/>
</dbReference>
<keyword evidence="5" id="KW-0997">Cell inner membrane</keyword>
<dbReference type="Pfam" id="PF00482">
    <property type="entry name" value="T2SSF"/>
    <property type="match status" value="2"/>
</dbReference>
<accession>A0A6J7HR38</accession>
<evidence type="ECO:0000256" key="6">
    <source>
        <dbReference type="ARBA" id="ARBA00022692"/>
    </source>
</evidence>
<evidence type="ECO:0000256" key="2">
    <source>
        <dbReference type="ARBA" id="ARBA00005745"/>
    </source>
</evidence>
<dbReference type="InterPro" id="IPR042094">
    <property type="entry name" value="T2SS_GspF_sf"/>
</dbReference>
<evidence type="ECO:0000256" key="7">
    <source>
        <dbReference type="ARBA" id="ARBA00022989"/>
    </source>
</evidence>
<dbReference type="PANTHER" id="PTHR30012:SF0">
    <property type="entry name" value="TYPE II SECRETION SYSTEM PROTEIN F-RELATED"/>
    <property type="match status" value="1"/>
</dbReference>
<evidence type="ECO:0000256" key="1">
    <source>
        <dbReference type="ARBA" id="ARBA00004429"/>
    </source>
</evidence>
<feature type="transmembrane region" description="Helical" evidence="9">
    <location>
        <begin position="374"/>
        <end position="394"/>
    </location>
</feature>
<name>A0A6J7HR38_9ZZZZ</name>
<dbReference type="PRINTS" id="PR00812">
    <property type="entry name" value="BCTERIALGSPF"/>
</dbReference>